<sequence length="735" mass="81909">MFNIIDMRNGSSNPLNWNTSKNGDWHLEANTSTLYYLVSGKNDLHQSQSISGTLDPDVKDLIAVFSRIAFLCILRQENQFPGSDQPHITYGRIILFGNHLEKIIIPYLTQEQMLLFLKGGRLIGGWEDNPFKGELQIVLRGNHSTPEWALPEGPNQGSKVLAERYHVPGTSQSYTLAADVGILSRNIKILGEDYPGWLKESFGARVLVSSFTENMVTFKGVFGELDLHGIPHSIYKTKLSETAEAGSKVLSLMDAVDWQEGEEIVITTTSYDFHQMETRSIVKVLHDHKILILNDTLSYTHFGNARISNVEFYHSGQEGFRDSTDPRYAVTFLNLGQIQERGSSYVRGCAFHSAFSPAIGVFGTDGLDIDDNVIHFTINKGTNTVLQNNVVAGFAKAGYRIDGELCSSQSNSLEKWFDNEAHGGLFGIYMNQDGLPGCSLIQGFTIWSCWDYGIYFQTTESVHIYNVTLIDNGMAIFSMIYMPSAVSHKISSKRVQIKNSLIVGSSPEFNCSDVLTNDDPNIELSAAHRSSRPPSGGRSGICWPTFSSAHNMAPRKPHAGIMSYNSISDTTFVGFKNVCSGETNVIFITNPLNEDLQHPIHVKNIQLVDTTEHSKVFIHRPDLSKVNPSDCVDMVCDAKRKSLLKDMDGSFLGNSGSVIPEAEYEWNGNSQFGIGDYRIPKVMLTFPNGRIIRDSTCKYISEWQGYRCFGMEYAMMVIESLDSDTETRRLSPVAI</sequence>
<comment type="caution">
    <text evidence="6">The sequence shown here is derived from an EMBL/GenBank/DDBJ whole genome shotgun (WGS) entry which is preliminary data.</text>
</comment>
<evidence type="ECO:0000256" key="1">
    <source>
        <dbReference type="ARBA" id="ARBA00004236"/>
    </source>
</evidence>
<protein>
    <recommendedName>
        <fullName evidence="5">G8 domain-containing protein</fullName>
    </recommendedName>
</protein>
<dbReference type="PANTHER" id="PTHR46769">
    <property type="entry name" value="POLYCYSTIC KIDNEY AND HEPATIC DISEASE 1 (AUTOSOMAL RECESSIVE)-LIKE 1"/>
    <property type="match status" value="1"/>
</dbReference>
<dbReference type="EMBL" id="MKHE01000021">
    <property type="protein sequence ID" value="OWK04128.1"/>
    <property type="molecule type" value="Genomic_DNA"/>
</dbReference>
<dbReference type="SMART" id="SM01225">
    <property type="entry name" value="G8"/>
    <property type="match status" value="1"/>
</dbReference>
<comment type="subcellular location">
    <subcellularLocation>
        <location evidence="1">Cell membrane</location>
    </subcellularLocation>
</comment>
<keyword evidence="2" id="KW-1003">Cell membrane</keyword>
<dbReference type="Pfam" id="PF24606">
    <property type="entry name" value="CEMIP_beta-hel"/>
    <property type="match status" value="1"/>
</dbReference>
<dbReference type="SUPFAM" id="SSF51126">
    <property type="entry name" value="Pectin lyase-like"/>
    <property type="match status" value="1"/>
</dbReference>
<keyword evidence="4" id="KW-0325">Glycoprotein</keyword>
<evidence type="ECO:0000313" key="6">
    <source>
        <dbReference type="EMBL" id="OWK04128.1"/>
    </source>
</evidence>
<dbReference type="InterPro" id="IPR011050">
    <property type="entry name" value="Pectin_lyase_fold/virulence"/>
</dbReference>
<evidence type="ECO:0000313" key="7">
    <source>
        <dbReference type="Proteomes" id="UP000242450"/>
    </source>
</evidence>
<dbReference type="InterPro" id="IPR019316">
    <property type="entry name" value="G8_domain"/>
</dbReference>
<evidence type="ECO:0000256" key="4">
    <source>
        <dbReference type="ARBA" id="ARBA00023180"/>
    </source>
</evidence>
<keyword evidence="7" id="KW-1185">Reference proteome</keyword>
<evidence type="ECO:0000256" key="2">
    <source>
        <dbReference type="ARBA" id="ARBA00022475"/>
    </source>
</evidence>
<feature type="non-terminal residue" evidence="6">
    <location>
        <position position="735"/>
    </location>
</feature>
<dbReference type="InterPro" id="IPR055401">
    <property type="entry name" value="CEMIP_beta-hel_dom"/>
</dbReference>
<dbReference type="OrthoDB" id="120976at2759"/>
<dbReference type="PANTHER" id="PTHR46769:SF3">
    <property type="entry name" value="FIBROCYSTIN-L"/>
    <property type="match status" value="1"/>
</dbReference>
<dbReference type="GO" id="GO:0005886">
    <property type="term" value="C:plasma membrane"/>
    <property type="evidence" value="ECO:0007669"/>
    <property type="project" value="UniProtKB-SubCell"/>
</dbReference>
<reference evidence="6 7" key="1">
    <citation type="journal article" date="2018" name="Mol. Genet. Genomics">
        <title>The red deer Cervus elaphus genome CerEla1.0: sequencing, annotating, genes, and chromosomes.</title>
        <authorList>
            <person name="Bana N.A."/>
            <person name="Nyiri A."/>
            <person name="Nagy J."/>
            <person name="Frank K."/>
            <person name="Nagy T."/>
            <person name="Steger V."/>
            <person name="Schiller M."/>
            <person name="Lakatos P."/>
            <person name="Sugar L."/>
            <person name="Horn P."/>
            <person name="Barta E."/>
            <person name="Orosz L."/>
        </authorList>
    </citation>
    <scope>NUCLEOTIDE SEQUENCE [LARGE SCALE GENOMIC DNA]</scope>
    <source>
        <strain evidence="6">Hungarian</strain>
    </source>
</reference>
<dbReference type="Pfam" id="PF10162">
    <property type="entry name" value="G8"/>
    <property type="match status" value="1"/>
</dbReference>
<keyword evidence="3" id="KW-0732">Signal</keyword>
<dbReference type="InterPro" id="IPR012334">
    <property type="entry name" value="Pectin_lyas_fold"/>
</dbReference>
<name>A0A212CDP0_CEREH</name>
<evidence type="ECO:0000259" key="5">
    <source>
        <dbReference type="SMART" id="SM01225"/>
    </source>
</evidence>
<feature type="domain" description="G8" evidence="5">
    <location>
        <begin position="79"/>
        <end position="241"/>
    </location>
</feature>
<accession>A0A212CDP0</accession>
<organism evidence="6 7">
    <name type="scientific">Cervus elaphus hippelaphus</name>
    <name type="common">European red deer</name>
    <dbReference type="NCBI Taxonomy" id="46360"/>
    <lineage>
        <taxon>Eukaryota</taxon>
        <taxon>Metazoa</taxon>
        <taxon>Chordata</taxon>
        <taxon>Craniata</taxon>
        <taxon>Vertebrata</taxon>
        <taxon>Euteleostomi</taxon>
        <taxon>Mammalia</taxon>
        <taxon>Eutheria</taxon>
        <taxon>Laurasiatheria</taxon>
        <taxon>Artiodactyla</taxon>
        <taxon>Ruminantia</taxon>
        <taxon>Pecora</taxon>
        <taxon>Cervidae</taxon>
        <taxon>Cervinae</taxon>
        <taxon>Cervus</taxon>
    </lineage>
</organism>
<gene>
    <name evidence="6" type="ORF">Celaphus_00016362</name>
</gene>
<evidence type="ECO:0000256" key="3">
    <source>
        <dbReference type="ARBA" id="ARBA00022729"/>
    </source>
</evidence>
<dbReference type="Gene3D" id="2.160.20.10">
    <property type="entry name" value="Single-stranded right-handed beta-helix, Pectin lyase-like"/>
    <property type="match status" value="1"/>
</dbReference>
<dbReference type="Proteomes" id="UP000242450">
    <property type="component" value="Chromosome 21"/>
</dbReference>
<keyword evidence="2" id="KW-0472">Membrane</keyword>
<dbReference type="AlphaFoldDB" id="A0A212CDP0"/>
<dbReference type="InterPro" id="IPR052387">
    <property type="entry name" value="Fibrocystin"/>
</dbReference>
<proteinExistence type="predicted"/>